<organism evidence="1 2">
    <name type="scientific">Acinetobacter baumannii</name>
    <dbReference type="NCBI Taxonomy" id="470"/>
    <lineage>
        <taxon>Bacteria</taxon>
        <taxon>Pseudomonadati</taxon>
        <taxon>Pseudomonadota</taxon>
        <taxon>Gammaproteobacteria</taxon>
        <taxon>Moraxellales</taxon>
        <taxon>Moraxellaceae</taxon>
        <taxon>Acinetobacter</taxon>
        <taxon>Acinetobacter calcoaceticus/baumannii complex</taxon>
    </lineage>
</organism>
<dbReference type="AlphaFoldDB" id="A0A4V5MWQ9"/>
<sequence>MTIIGHNFIGGSRSAQGTTLLKSIQATTGEALPYEFHHATEQEINQACEAAS</sequence>
<reference evidence="1" key="1">
    <citation type="submission" date="2020-08" db="EMBL/GenBank/DDBJ databases">
        <title>Diversity of carbapenem-resistant Acinetobacter baumannii and bacteriophage-mediated spread of the Oxa23 carbapenemase.</title>
        <authorList>
            <person name="Abouelfetouh A."/>
            <person name="Mattock J."/>
            <person name="Turner D."/>
            <person name="Li E."/>
            <person name="Evans B.A."/>
        </authorList>
    </citation>
    <scope>NUCLEOTIDE SEQUENCE</scope>
    <source>
        <strain evidence="1">A86</strain>
    </source>
</reference>
<dbReference type="EMBL" id="JACSVK010000047">
    <property type="protein sequence ID" value="MBD0221326.1"/>
    <property type="molecule type" value="Genomic_DNA"/>
</dbReference>
<dbReference type="RefSeq" id="WP_329747757.1">
    <property type="nucleotide sequence ID" value="NZ_JAAQOS010000021.1"/>
</dbReference>
<feature type="non-terminal residue" evidence="1">
    <location>
        <position position="52"/>
    </location>
</feature>
<name>A0A4V5MWQ9_ACIBA</name>
<dbReference type="Proteomes" id="UP000634608">
    <property type="component" value="Unassembled WGS sequence"/>
</dbReference>
<gene>
    <name evidence="1" type="ORF">IAG11_15630</name>
</gene>
<evidence type="ECO:0000313" key="1">
    <source>
        <dbReference type="EMBL" id="MBD0221326.1"/>
    </source>
</evidence>
<proteinExistence type="predicted"/>
<evidence type="ECO:0000313" key="2">
    <source>
        <dbReference type="Proteomes" id="UP000634608"/>
    </source>
</evidence>
<protein>
    <submittedName>
        <fullName evidence="1">Aldehyde dehydrogenase</fullName>
    </submittedName>
</protein>
<comment type="caution">
    <text evidence="1">The sequence shown here is derived from an EMBL/GenBank/DDBJ whole genome shotgun (WGS) entry which is preliminary data.</text>
</comment>
<accession>A0A4V5MWQ9</accession>